<gene>
    <name evidence="2" type="ORF">NIES3787_35510</name>
</gene>
<dbReference type="GO" id="GO:0003677">
    <property type="term" value="F:DNA binding"/>
    <property type="evidence" value="ECO:0007669"/>
    <property type="project" value="InterPro"/>
</dbReference>
<dbReference type="PANTHER" id="PTHR47396:SF1">
    <property type="entry name" value="ATP-DEPENDENT HELICASE IRC3-RELATED"/>
    <property type="match status" value="1"/>
</dbReference>
<dbReference type="InterPro" id="IPR050742">
    <property type="entry name" value="Helicase_Restrict-Modif_Enz"/>
</dbReference>
<dbReference type="Proteomes" id="UP000438874">
    <property type="component" value="Unassembled WGS sequence"/>
</dbReference>
<evidence type="ECO:0000313" key="2">
    <source>
        <dbReference type="EMBL" id="GCL47840.1"/>
    </source>
</evidence>
<dbReference type="GO" id="GO:0005829">
    <property type="term" value="C:cytosol"/>
    <property type="evidence" value="ECO:0007669"/>
    <property type="project" value="TreeGrafter"/>
</dbReference>
<proteinExistence type="predicted"/>
<dbReference type="GO" id="GO:0005524">
    <property type="term" value="F:ATP binding"/>
    <property type="evidence" value="ECO:0007669"/>
    <property type="project" value="InterPro"/>
</dbReference>
<feature type="domain" description="Helicase/UvrB N-terminal" evidence="1">
    <location>
        <begin position="81"/>
        <end position="343"/>
    </location>
</feature>
<dbReference type="EMBL" id="BJCH01000061">
    <property type="protein sequence ID" value="GCL47840.1"/>
    <property type="molecule type" value="Genomic_DNA"/>
</dbReference>
<dbReference type="GO" id="GO:0016787">
    <property type="term" value="F:hydrolase activity"/>
    <property type="evidence" value="ECO:0007669"/>
    <property type="project" value="InterPro"/>
</dbReference>
<evidence type="ECO:0000259" key="1">
    <source>
        <dbReference type="Pfam" id="PF04851"/>
    </source>
</evidence>
<keyword evidence="2" id="KW-0547">Nucleotide-binding</keyword>
<dbReference type="InterPro" id="IPR006935">
    <property type="entry name" value="Helicase/UvrB_N"/>
</dbReference>
<evidence type="ECO:0000313" key="3">
    <source>
        <dbReference type="Proteomes" id="UP000438874"/>
    </source>
</evidence>
<keyword evidence="2" id="KW-0067">ATP-binding</keyword>
<dbReference type="AlphaFoldDB" id="A0A6H9GJL6"/>
<dbReference type="GO" id="GO:0004386">
    <property type="term" value="F:helicase activity"/>
    <property type="evidence" value="ECO:0007669"/>
    <property type="project" value="UniProtKB-KW"/>
</dbReference>
<sequence>MQVMPFCQRGSPDILLKNHLPAANTMPVKGQAKTIGMLIPTLLQGDVEGWRNTGWAGVTSTTEELLRYWFEEERDGANFHPCQRQAIETIIYCHEILGIQNPYQLYQEFAPGHPRVAEASRSKTLQDELAPITFPKYCLKMATGSGKTWVLNALLVWHYFNALNDERPGLFSRRFLIVTPGKEVQKRILDAVKLGGEADINKPLFMPPGVRWRERFDFELYEPSDFRENLTLTNGSFVVVTNWQQFRFAKDDPSPLENVLGEREETPKVEIIADLLTEYPDICILNDEAHHVHAAKRPNKETGKDEELIWRRFMTFLYQQQSERHADKDYRVFQQIDFSATPFFGSGENKDYFPHIVYDYNLAQASADMLVKQLFLEQRQGYNLEALDFRAERGPSQGKKRGEIVGLSPGQKVMLEIGKEKLEQLTEEFQAEGIARKPVMLVLAEETEVADLVGEHLNTLTDRNGNYYDSDRTVVYHSNLKTAEYGAADAKLDEIDDDGKPLQVVVSVLSVREGFDRSNICVIVMLRASEADLLLEQIVGRGLRLMFPAYRYEYDQIQGMKEEARQQLLSREAPSNAFDCLFLVEHPKFKDFYEGYLKDQGYAIASGDSSDKKATGDLIPVDAETERIGKYDISWAIQLYDQAPIPNLHEIDANKLGHWRVTFDLQKQMATKTIITDVHVETETKAKTWELENDYFDYFYFLQRVARTVTQSKKTTHLSGLSAEIAALTDEYVSNRLFTREIDFTDPDNYRVLQNQQILDFVADQIRAAISKATDDSQYQPGAVWRCLSDVPRLLMRQKNMVTVQRCIYPYQAVQPEKGGFEREIISKLLNPFPEVLAFAKLDRKHDLAIAYRDNRGIQRKYEPDFLVKTANKMFILEAKGDHLITDASTALKAQAAVAWCKSASRVPPPASINQPQAWEYVILKQSVFNANQGASFNALLPIMRQETIMLVAGLYGELGLEV</sequence>
<keyword evidence="2" id="KW-0347">Helicase</keyword>
<dbReference type="PANTHER" id="PTHR47396">
    <property type="entry name" value="TYPE I RESTRICTION ENZYME ECOKI R PROTEIN"/>
    <property type="match status" value="1"/>
</dbReference>
<accession>A0A6H9GJL6</accession>
<dbReference type="InterPro" id="IPR027417">
    <property type="entry name" value="P-loop_NTPase"/>
</dbReference>
<name>A0A6H9GJL6_MICAE</name>
<dbReference type="Pfam" id="PF04851">
    <property type="entry name" value="ResIII"/>
    <property type="match status" value="1"/>
</dbReference>
<organism evidence="2 3">
    <name type="scientific">Microcystis aeruginosa NIES-3787</name>
    <dbReference type="NCBI Taxonomy" id="2517782"/>
    <lineage>
        <taxon>Bacteria</taxon>
        <taxon>Bacillati</taxon>
        <taxon>Cyanobacteriota</taxon>
        <taxon>Cyanophyceae</taxon>
        <taxon>Oscillatoriophycideae</taxon>
        <taxon>Chroococcales</taxon>
        <taxon>Microcystaceae</taxon>
        <taxon>Microcystis</taxon>
    </lineage>
</organism>
<dbReference type="Gene3D" id="3.40.50.300">
    <property type="entry name" value="P-loop containing nucleotide triphosphate hydrolases"/>
    <property type="match status" value="2"/>
</dbReference>
<keyword evidence="2" id="KW-0378">Hydrolase</keyword>
<dbReference type="SUPFAM" id="SSF52540">
    <property type="entry name" value="P-loop containing nucleoside triphosphate hydrolases"/>
    <property type="match status" value="1"/>
</dbReference>
<reference evidence="2 3" key="1">
    <citation type="submission" date="2019-02" db="EMBL/GenBank/DDBJ databases">
        <title>Draft genome sequence of Arthrospira platensis NIES-3787.</title>
        <authorList>
            <person name="Yamaguchi H."/>
            <person name="Suzuki S."/>
            <person name="Kawachi M."/>
        </authorList>
    </citation>
    <scope>NUCLEOTIDE SEQUENCE [LARGE SCALE GENOMIC DNA]</scope>
    <source>
        <strain evidence="2 3">NIES-3787</strain>
    </source>
</reference>
<protein>
    <submittedName>
        <fullName evidence="2">Type III restriction-modification enzyme, helicase subunit</fullName>
    </submittedName>
</protein>
<comment type="caution">
    <text evidence="2">The sequence shown here is derived from an EMBL/GenBank/DDBJ whole genome shotgun (WGS) entry which is preliminary data.</text>
</comment>